<dbReference type="InterPro" id="IPR019819">
    <property type="entry name" value="Carboxylesterase_B_CS"/>
</dbReference>
<proteinExistence type="predicted"/>
<protein>
    <recommendedName>
        <fullName evidence="2">Carboxylesterase type B domain-containing protein</fullName>
    </recommendedName>
</protein>
<dbReference type="Gene3D" id="3.40.50.1820">
    <property type="entry name" value="alpha/beta hydrolase"/>
    <property type="match status" value="2"/>
</dbReference>
<evidence type="ECO:0000259" key="2">
    <source>
        <dbReference type="Pfam" id="PF00135"/>
    </source>
</evidence>
<dbReference type="OMA" id="PELFMEQ"/>
<evidence type="ECO:0000313" key="3">
    <source>
        <dbReference type="EnsemblMetazoa" id="RPRC010267-PA"/>
    </source>
</evidence>
<organism evidence="3 4">
    <name type="scientific">Rhodnius prolixus</name>
    <name type="common">Triatomid bug</name>
    <dbReference type="NCBI Taxonomy" id="13249"/>
    <lineage>
        <taxon>Eukaryota</taxon>
        <taxon>Metazoa</taxon>
        <taxon>Ecdysozoa</taxon>
        <taxon>Arthropoda</taxon>
        <taxon>Hexapoda</taxon>
        <taxon>Insecta</taxon>
        <taxon>Pterygota</taxon>
        <taxon>Neoptera</taxon>
        <taxon>Paraneoptera</taxon>
        <taxon>Hemiptera</taxon>
        <taxon>Heteroptera</taxon>
        <taxon>Panheteroptera</taxon>
        <taxon>Cimicomorpha</taxon>
        <taxon>Reduviidae</taxon>
        <taxon>Triatominae</taxon>
        <taxon>Rhodnius</taxon>
    </lineage>
</organism>
<dbReference type="EMBL" id="ACPB03014707">
    <property type="status" value="NOT_ANNOTATED_CDS"/>
    <property type="molecule type" value="Genomic_DNA"/>
</dbReference>
<dbReference type="HOGENOM" id="CLU_006586_13_2_1"/>
<sequence>MGFASFQTRSKASKNYIVLKEKRAARIKNQLIVNTTCGTLIGLEFTTGNGRIVAAFHGIPFAKPPLGELRFQDPQPSEAWPGVREAYNFGSVCVQIPIIYPPVSTTKMGNEDCLYLSVYSPNLKPTKLLPVVVYIHGGELMSGSGEIDKSPEFLLNYDIVVVMPNFRIGVLGFLTLEDDIMPGNMALKDQVMALVWLQNNIASFGGDPNQVTLFGDTAGAGFVHYHMYSPMSRGTRLVFQVDPIIVFTAIFDKNASNPFLPFNPHNAEPAPVPWSVGLTSLSGLLRSAAFVPNPTSLVQYDKCFLQAVPRTLLFDTTASNPEQVARQLREYYFDDQPITMDLFQNLTDMFTDGYFLWPAIESLRKHEGPHYLYYFDYLGEHSFQEILAGRRVLKGASGLDEPIYIWHIKNPIEIPPPTTSGDLNVQNLCTTLVYNFATFGVPTPPGSPLIWPQWDEEQQNYFYFGNNGPSIKRMLLPERVQFWSQLNFRDKVDGST</sequence>
<evidence type="ECO:0000256" key="1">
    <source>
        <dbReference type="ARBA" id="ARBA00023180"/>
    </source>
</evidence>
<dbReference type="PROSITE" id="PS00941">
    <property type="entry name" value="CARBOXYLESTERASE_B_2"/>
    <property type="match status" value="1"/>
</dbReference>
<dbReference type="EnsemblMetazoa" id="RPRC010267-RA">
    <property type="protein sequence ID" value="RPRC010267-PA"/>
    <property type="gene ID" value="RPRC010267"/>
</dbReference>
<dbReference type="SUPFAM" id="SSF53474">
    <property type="entry name" value="alpha/beta-Hydrolases"/>
    <property type="match status" value="1"/>
</dbReference>
<feature type="domain" description="Carboxylesterase type B" evidence="2">
    <location>
        <begin position="30"/>
        <end position="234"/>
    </location>
</feature>
<dbReference type="PANTHER" id="PTHR11559">
    <property type="entry name" value="CARBOXYLESTERASE"/>
    <property type="match status" value="1"/>
</dbReference>
<reference evidence="3" key="1">
    <citation type="submission" date="2015-05" db="UniProtKB">
        <authorList>
            <consortium name="EnsemblMetazoa"/>
        </authorList>
    </citation>
    <scope>IDENTIFICATION</scope>
</reference>
<feature type="domain" description="Carboxylesterase type B" evidence="2">
    <location>
        <begin position="258"/>
        <end position="483"/>
    </location>
</feature>
<dbReference type="Proteomes" id="UP000015103">
    <property type="component" value="Unassembled WGS sequence"/>
</dbReference>
<evidence type="ECO:0000313" key="4">
    <source>
        <dbReference type="Proteomes" id="UP000015103"/>
    </source>
</evidence>
<dbReference type="eggNOG" id="KOG1516">
    <property type="taxonomic scope" value="Eukaryota"/>
</dbReference>
<dbReference type="InterPro" id="IPR050309">
    <property type="entry name" value="Type-B_Carboxylest/Lipase"/>
</dbReference>
<dbReference type="STRING" id="13249.T1I1U7"/>
<dbReference type="InterPro" id="IPR002018">
    <property type="entry name" value="CarbesteraseB"/>
</dbReference>
<dbReference type="Pfam" id="PF00135">
    <property type="entry name" value="COesterase"/>
    <property type="match status" value="2"/>
</dbReference>
<keyword evidence="4" id="KW-1185">Reference proteome</keyword>
<dbReference type="AlphaFoldDB" id="T1I1U7"/>
<dbReference type="EMBL" id="ACPB03014706">
    <property type="status" value="NOT_ANNOTATED_CDS"/>
    <property type="molecule type" value="Genomic_DNA"/>
</dbReference>
<name>T1I1U7_RHOPR</name>
<dbReference type="ESTHER" id="rhopr-t1i1u7">
    <property type="family name" value="Carb_B_Arthropoda"/>
</dbReference>
<accession>T1I1U7</accession>
<dbReference type="InterPro" id="IPR029058">
    <property type="entry name" value="AB_hydrolase_fold"/>
</dbReference>
<dbReference type="InParanoid" id="T1I1U7"/>
<keyword evidence="1" id="KW-0325">Glycoprotein</keyword>
<dbReference type="VEuPathDB" id="VectorBase:RPRC010267"/>